<evidence type="ECO:0008006" key="3">
    <source>
        <dbReference type="Google" id="ProtNLM"/>
    </source>
</evidence>
<comment type="caution">
    <text evidence="1">The sequence shown here is derived from an EMBL/GenBank/DDBJ whole genome shotgun (WGS) entry which is preliminary data.</text>
</comment>
<name>A0A9P3GK30_9APHY</name>
<keyword evidence="2" id="KW-1185">Reference proteome</keyword>
<reference evidence="1 2" key="1">
    <citation type="submission" date="2021-08" db="EMBL/GenBank/DDBJ databases">
        <title>Draft Genome Sequence of Phanerochaete sordida strain YK-624.</title>
        <authorList>
            <person name="Mori T."/>
            <person name="Dohra H."/>
            <person name="Suzuki T."/>
            <person name="Kawagishi H."/>
            <person name="Hirai H."/>
        </authorList>
    </citation>
    <scope>NUCLEOTIDE SEQUENCE [LARGE SCALE GENOMIC DNA]</scope>
    <source>
        <strain evidence="1 2">YK-624</strain>
    </source>
</reference>
<dbReference type="OrthoDB" id="2754780at2759"/>
<dbReference type="Gene3D" id="1.20.1280.50">
    <property type="match status" value="1"/>
</dbReference>
<dbReference type="SUPFAM" id="SSF52058">
    <property type="entry name" value="L domain-like"/>
    <property type="match status" value="1"/>
</dbReference>
<dbReference type="Proteomes" id="UP000703269">
    <property type="component" value="Unassembled WGS sequence"/>
</dbReference>
<protein>
    <recommendedName>
        <fullName evidence="3">F-box domain-containing protein</fullName>
    </recommendedName>
</protein>
<evidence type="ECO:0000313" key="1">
    <source>
        <dbReference type="EMBL" id="GJE96967.1"/>
    </source>
</evidence>
<organism evidence="1 2">
    <name type="scientific">Phanerochaete sordida</name>
    <dbReference type="NCBI Taxonomy" id="48140"/>
    <lineage>
        <taxon>Eukaryota</taxon>
        <taxon>Fungi</taxon>
        <taxon>Dikarya</taxon>
        <taxon>Basidiomycota</taxon>
        <taxon>Agaricomycotina</taxon>
        <taxon>Agaricomycetes</taxon>
        <taxon>Polyporales</taxon>
        <taxon>Phanerochaetaceae</taxon>
        <taxon>Phanerochaete</taxon>
    </lineage>
</organism>
<sequence length="593" mass="66876">MIQAEDLSTTSTIDAAIALRRQQIAALSQEIIGLQTRRNALSPLISRLPTEILAKIFFLLMLESSDEQERAGGLSSPGWLVVTRICAHWRTLALGTPHLWSYIRCFPDINLVEAFIERSRSAPLDIVGGHRDYCGRMYSMDALRLLSVEWRRIRTVRLNGDPAYMSNIEGLPFWNAPSLERISWDAPNHIEHPTDMAFLKHKEFLFLKSVQLSGFPAACGIPLLRPTLTHLSITGLATGIQVPSWLKLLGSLPLLEDLYLTGSFRMDGNARQSPVFAGQSTSLPSLSTLTLYDTSGGTGNAALLDMLDYPPCCNVWLAFYGGGHIQPSLSLEDYRCVFSTVARKLKADPRLPFWSVTDDAMKKVEFVLWKNAEDLNGYILTSGEHAYAYEKRAVFRLSFSEVPDMQSFRQMLPGLLSPLPTSGVRELYLSERYGLANSGMYAAFPHVTRLVYQSGRPDRFLERLGRRRDAEAQPMFFPALRSLTLCDPWWHQHDDSCPNPYGDPSLASDVDRMLAARESMGRPLQELYLHSVANINWPEDRPWFEDIATKSLRFTWTASTFDPDRDADSDYDDSCELCRQESGFPLFEDLPSP</sequence>
<dbReference type="AlphaFoldDB" id="A0A9P3GK30"/>
<accession>A0A9P3GK30</accession>
<evidence type="ECO:0000313" key="2">
    <source>
        <dbReference type="Proteomes" id="UP000703269"/>
    </source>
</evidence>
<dbReference type="EMBL" id="BPQB01000066">
    <property type="protein sequence ID" value="GJE96967.1"/>
    <property type="molecule type" value="Genomic_DNA"/>
</dbReference>
<proteinExistence type="predicted"/>
<gene>
    <name evidence="1" type="ORF">PsYK624_131770</name>
</gene>